<sequence>MSEWREQRDRMRTATSPATYGTDEGSEGDGRDNSEAEKNSDSEISHAEISHAEGSGTKGLDGQGSGAEGSGAGSLGAEGSGAEGSGAKGSPEGRRPGDEWHSEVLAGSSWFAAEPSESTGQESRKRSRRSSAAGSFGGDAERHDEGPGWPGEDGLDGRRRGRRSGSARRFGSGTGQSDEGTGQSDEGTGQSADGAWESDGGLGSFGGGAERHDGGPGWLGRGVGQAEESPRQVSASAGQASKPAGQANNAAGQANDSAGQAEESAGRFGSKAGGRSRRGGRKSARQRGWLSDGSDGPDAESPAATSPQADPESVARAICLRLLTMAPKTRAQLAEALRKRDVPEEAAEAVLSRFSELGLINDEAFAAAWVDSRHHGRGLAKRALAAELRRRGVDGDTVNEAVERLDPDQEEETARRLVERKLASTRSLDPQTRTRRLAGMLARKGYPSGLAFRVIREALEQEGIEVEEDFS</sequence>
<keyword evidence="4 5" id="KW-0963">Cytoplasm</keyword>
<feature type="domain" description="RecX first three-helical" evidence="9">
    <location>
        <begin position="315"/>
        <end position="353"/>
    </location>
</feature>
<feature type="domain" description="RecX third three-helical" evidence="8">
    <location>
        <begin position="410"/>
        <end position="455"/>
    </location>
</feature>
<comment type="caution">
    <text evidence="10">The sequence shown here is derived from an EMBL/GenBank/DDBJ whole genome shotgun (WGS) entry which is preliminary data.</text>
</comment>
<proteinExistence type="inferred from homology"/>
<dbReference type="InterPro" id="IPR053925">
    <property type="entry name" value="RecX_HTH_3rd"/>
</dbReference>
<feature type="compositionally biased region" description="Basic residues" evidence="6">
    <location>
        <begin position="274"/>
        <end position="285"/>
    </location>
</feature>
<feature type="compositionally biased region" description="Basic and acidic residues" evidence="6">
    <location>
        <begin position="91"/>
        <end position="102"/>
    </location>
</feature>
<evidence type="ECO:0000256" key="3">
    <source>
        <dbReference type="ARBA" id="ARBA00018111"/>
    </source>
</evidence>
<dbReference type="InterPro" id="IPR053924">
    <property type="entry name" value="RecX_HTH_2nd"/>
</dbReference>
<accession>A0ABN3C8Z1</accession>
<gene>
    <name evidence="5" type="primary">recX</name>
    <name evidence="10" type="ORF">GCM10009850_012600</name>
</gene>
<evidence type="ECO:0000313" key="10">
    <source>
        <dbReference type="EMBL" id="GAA2205802.1"/>
    </source>
</evidence>
<evidence type="ECO:0000259" key="8">
    <source>
        <dbReference type="Pfam" id="PF21981"/>
    </source>
</evidence>
<dbReference type="EMBL" id="BAAAQX010000002">
    <property type="protein sequence ID" value="GAA2205802.1"/>
    <property type="molecule type" value="Genomic_DNA"/>
</dbReference>
<evidence type="ECO:0000256" key="4">
    <source>
        <dbReference type="ARBA" id="ARBA00022490"/>
    </source>
</evidence>
<feature type="compositionally biased region" description="Gly residues" evidence="6">
    <location>
        <begin position="56"/>
        <end position="87"/>
    </location>
</feature>
<feature type="compositionally biased region" description="Basic and acidic residues" evidence="6">
    <location>
        <begin position="28"/>
        <end position="51"/>
    </location>
</feature>
<evidence type="ECO:0000256" key="1">
    <source>
        <dbReference type="ARBA" id="ARBA00004496"/>
    </source>
</evidence>
<dbReference type="Gene3D" id="1.10.10.10">
    <property type="entry name" value="Winged helix-like DNA-binding domain superfamily/Winged helix DNA-binding domain"/>
    <property type="match status" value="2"/>
</dbReference>
<protein>
    <recommendedName>
        <fullName evidence="3 5">Regulatory protein RecX</fullName>
    </recommendedName>
</protein>
<evidence type="ECO:0000259" key="7">
    <source>
        <dbReference type="Pfam" id="PF02631"/>
    </source>
</evidence>
<dbReference type="InterPro" id="IPR053926">
    <property type="entry name" value="RecX_HTH_1st"/>
</dbReference>
<dbReference type="InterPro" id="IPR036388">
    <property type="entry name" value="WH-like_DNA-bd_sf"/>
</dbReference>
<reference evidence="10 11" key="1">
    <citation type="journal article" date="2019" name="Int. J. Syst. Evol. Microbiol.">
        <title>The Global Catalogue of Microorganisms (GCM) 10K type strain sequencing project: providing services to taxonomists for standard genome sequencing and annotation.</title>
        <authorList>
            <consortium name="The Broad Institute Genomics Platform"/>
            <consortium name="The Broad Institute Genome Sequencing Center for Infectious Disease"/>
            <person name="Wu L."/>
            <person name="Ma J."/>
        </authorList>
    </citation>
    <scope>NUCLEOTIDE SEQUENCE [LARGE SCALE GENOMIC DNA]</scope>
    <source>
        <strain evidence="10 11">JCM 16114</strain>
    </source>
</reference>
<dbReference type="PANTHER" id="PTHR33602">
    <property type="entry name" value="REGULATORY PROTEIN RECX FAMILY PROTEIN"/>
    <property type="match status" value="1"/>
</dbReference>
<feature type="compositionally biased region" description="Low complexity" evidence="6">
    <location>
        <begin position="244"/>
        <end position="270"/>
    </location>
</feature>
<name>A0ABN3C8Z1_9ACTN</name>
<feature type="domain" description="RecX second three-helical" evidence="7">
    <location>
        <begin position="361"/>
        <end position="401"/>
    </location>
</feature>
<feature type="compositionally biased region" description="Basic and acidic residues" evidence="6">
    <location>
        <begin position="1"/>
        <end position="12"/>
    </location>
</feature>
<comment type="subcellular location">
    <subcellularLocation>
        <location evidence="1 5">Cytoplasm</location>
    </subcellularLocation>
</comment>
<dbReference type="Pfam" id="PF21982">
    <property type="entry name" value="RecX_HTH1"/>
    <property type="match status" value="1"/>
</dbReference>
<dbReference type="Proteomes" id="UP001499843">
    <property type="component" value="Unassembled WGS sequence"/>
</dbReference>
<dbReference type="PANTHER" id="PTHR33602:SF1">
    <property type="entry name" value="REGULATORY PROTEIN RECX FAMILY PROTEIN"/>
    <property type="match status" value="1"/>
</dbReference>
<evidence type="ECO:0000256" key="5">
    <source>
        <dbReference type="HAMAP-Rule" id="MF_01114"/>
    </source>
</evidence>
<dbReference type="Pfam" id="PF02631">
    <property type="entry name" value="RecX_HTH2"/>
    <property type="match status" value="1"/>
</dbReference>
<comment type="similarity">
    <text evidence="2 5">Belongs to the RecX family.</text>
</comment>
<evidence type="ECO:0000256" key="6">
    <source>
        <dbReference type="SAM" id="MobiDB-lite"/>
    </source>
</evidence>
<evidence type="ECO:0000259" key="9">
    <source>
        <dbReference type="Pfam" id="PF21982"/>
    </source>
</evidence>
<keyword evidence="11" id="KW-1185">Reference proteome</keyword>
<feature type="region of interest" description="Disordered" evidence="6">
    <location>
        <begin position="1"/>
        <end position="312"/>
    </location>
</feature>
<dbReference type="InterPro" id="IPR003783">
    <property type="entry name" value="Regulatory_RecX"/>
</dbReference>
<dbReference type="HAMAP" id="MF_01114">
    <property type="entry name" value="RecX"/>
    <property type="match status" value="1"/>
</dbReference>
<dbReference type="Pfam" id="PF21981">
    <property type="entry name" value="RecX_HTH3"/>
    <property type="match status" value="1"/>
</dbReference>
<comment type="function">
    <text evidence="5">Modulates RecA activity.</text>
</comment>
<evidence type="ECO:0000256" key="2">
    <source>
        <dbReference type="ARBA" id="ARBA00009695"/>
    </source>
</evidence>
<evidence type="ECO:0000313" key="11">
    <source>
        <dbReference type="Proteomes" id="UP001499843"/>
    </source>
</evidence>
<feature type="compositionally biased region" description="Polar residues" evidence="6">
    <location>
        <begin position="176"/>
        <end position="191"/>
    </location>
</feature>
<organism evidence="10 11">
    <name type="scientific">Nonomuraea monospora</name>
    <dbReference type="NCBI Taxonomy" id="568818"/>
    <lineage>
        <taxon>Bacteria</taxon>
        <taxon>Bacillati</taxon>
        <taxon>Actinomycetota</taxon>
        <taxon>Actinomycetes</taxon>
        <taxon>Streptosporangiales</taxon>
        <taxon>Streptosporangiaceae</taxon>
        <taxon>Nonomuraea</taxon>
    </lineage>
</organism>